<accession>A0AAE2ZZ48</accession>
<proteinExistence type="predicted"/>
<evidence type="ECO:0000256" key="1">
    <source>
        <dbReference type="SAM" id="Phobius"/>
    </source>
</evidence>
<dbReference type="EMBL" id="JAJEPV010000012">
    <property type="protein sequence ID" value="MCC2119239.1"/>
    <property type="molecule type" value="Genomic_DNA"/>
</dbReference>
<keyword evidence="1" id="KW-1133">Transmembrane helix</keyword>
<organism evidence="2 3">
    <name type="scientific">Waltera acetigignens</name>
    <dbReference type="NCBI Taxonomy" id="2981769"/>
    <lineage>
        <taxon>Bacteria</taxon>
        <taxon>Bacillati</taxon>
        <taxon>Bacillota</taxon>
        <taxon>Clostridia</taxon>
        <taxon>Lachnospirales</taxon>
        <taxon>Lachnospiraceae</taxon>
        <taxon>Waltera</taxon>
    </lineage>
</organism>
<dbReference type="RefSeq" id="WP_227733054.1">
    <property type="nucleotide sequence ID" value="NZ_JAJEPV010000012.1"/>
</dbReference>
<name>A0AAE2ZZ48_9FIRM</name>
<gene>
    <name evidence="2" type="ORF">LKD75_06450</name>
</gene>
<evidence type="ECO:0000313" key="2">
    <source>
        <dbReference type="EMBL" id="MCC2119239.1"/>
    </source>
</evidence>
<dbReference type="Proteomes" id="UP001197795">
    <property type="component" value="Unassembled WGS sequence"/>
</dbReference>
<keyword evidence="1" id="KW-0472">Membrane</keyword>
<sequence>MKICGRNPKIFSRVRQFHRRTDNKGSAMVVVIIAMAFIGILASVLMYMSLLNYQMKVNNLKAKDNFYSAETVLDEIRTAMGERVSASVGSAYELVLKNYEATSAEEKQNKLRYYFLKDMQDYYAVTGSMNINNYDLTKLFNSLSSEIKRGTVLETLNDSGEVVYRMALDSSGSLKVYVMTTDPVTGNKERVETTDIPTGRFQLYTDGLSFCGLKVTYTDTDGYVSVIQTDIRVKMPDMDFAQAVTLPSITGISMVAQENIQALPSDSTLISKNVIGGSFYAERFIVGSEESGKGNGVTVEWKETTGNENEDKRMVMASDLYLGEGATLTTDQYGEVWAGSIAMNGGIPGNTGSNGTLSFQGNNVYVAGDLRMTGERNVFTAGAQIDGEYAGQYIGFGNGKGVDSSAILVNGTDTEIYLNELKNLTLAGNSYISLTKANDGITSEDGVSNTGVQDVMMGQSIAVKSDQLAYLVPAQCIGVDASGKTVLNGASNPITLEQYKDKIRDQADVTEVALNIPSATLNGHTLAEYGLTQNNIQKIFKRINSKITLVYYYVSFDSTSDTARANANRYFQDYYGANQQTMEAYTGLYTKAIQVRGQQNGAYIMHLAGNVAMYDSSAAAGSQEKLLDATLTSDGANAGYQALLASDQLKFQALSKKMIDVYEQLLPSEKTDAANAYTNLVNEGEITTFHAVLNGSTGNKVESKYFGNTTGSLAEQGYKAVIVKGDYTYPEAGFGEFKGLIIADGDVKVTENFQGTILSGGTITLDQNVNVEPDRDAVLHALTYSRTIVDAAGKTQEYHVVDFLNGGDGYLSSNGKSYKNSDINLGDLIVYENWQKE</sequence>
<feature type="transmembrane region" description="Helical" evidence="1">
    <location>
        <begin position="25"/>
        <end position="50"/>
    </location>
</feature>
<reference evidence="2 3" key="1">
    <citation type="submission" date="2021-10" db="EMBL/GenBank/DDBJ databases">
        <title>Anaerobic single-cell dispensing facilitates the cultivation of human gut bacteria.</title>
        <authorList>
            <person name="Afrizal A."/>
        </authorList>
    </citation>
    <scope>NUCLEOTIDE SEQUENCE [LARGE SCALE GENOMIC DNA]</scope>
    <source>
        <strain evidence="2 3">CLA-AA-H273</strain>
    </source>
</reference>
<protein>
    <submittedName>
        <fullName evidence="2">Uncharacterized protein</fullName>
    </submittedName>
</protein>
<dbReference type="AlphaFoldDB" id="A0AAE2ZZ48"/>
<comment type="caution">
    <text evidence="2">The sequence shown here is derived from an EMBL/GenBank/DDBJ whole genome shotgun (WGS) entry which is preliminary data.</text>
</comment>
<evidence type="ECO:0000313" key="3">
    <source>
        <dbReference type="Proteomes" id="UP001197795"/>
    </source>
</evidence>
<keyword evidence="1" id="KW-0812">Transmembrane</keyword>
<keyword evidence="3" id="KW-1185">Reference proteome</keyword>